<comment type="caution">
    <text evidence="2">The sequence shown here is derived from an EMBL/GenBank/DDBJ whole genome shotgun (WGS) entry which is preliminary data.</text>
</comment>
<gene>
    <name evidence="2" type="ORF">I5282_06735</name>
</gene>
<dbReference type="RefSeq" id="WP_203110638.1">
    <property type="nucleotide sequence ID" value="NZ_JADOBG010000017.1"/>
</dbReference>
<feature type="coiled-coil region" evidence="1">
    <location>
        <begin position="298"/>
        <end position="332"/>
    </location>
</feature>
<proteinExistence type="predicted"/>
<protein>
    <recommendedName>
        <fullName evidence="4">Coiled-coil protein</fullName>
    </recommendedName>
</protein>
<reference evidence="2 3" key="1">
    <citation type="submission" date="2020-12" db="EMBL/GenBank/DDBJ databases">
        <title>WGS of Legionella: environmental sample.</title>
        <authorList>
            <person name="Cristino S."/>
            <person name="Girolamini L."/>
            <person name="Salaris S."/>
            <person name="Pascale M.R."/>
            <person name="Mazzotta M."/>
            <person name="Orsini M."/>
            <person name="Grottola A."/>
        </authorList>
    </citation>
    <scope>NUCLEOTIDE SEQUENCE [LARGE SCALE GENOMIC DNA]</scope>
    <source>
        <strain evidence="2 3">30cs62</strain>
    </source>
</reference>
<evidence type="ECO:0000313" key="2">
    <source>
        <dbReference type="EMBL" id="MBL7526265.1"/>
    </source>
</evidence>
<sequence>MFLNLSDLQARIALIRTQLISSAETWIDTQNNATLNQHKSNWLNAVKSANRDEMQRMLQEGDVPLVRSDQLLHSISVASSSSEEGDSLALAVVDESSRDSYYRSVYNPVVADPDTHLVCLSQLTTVFEQLYQLEDYLSPLEFHVSFRDLKLAQAMGVSMNDEWCFVEKGVETVRCYTARLHQANQQLSQARAENEKLISLNQIQINIRIRQFEETLRYLASTVSAAYELEKDSRNRLVRMFSAYLPWHAMFHQLLTNLFGTDGVTHPDKDSISFLDSRITEITTLVQNHNQTPQDAISEEYHRLIQAAQSELEKFNRKLENMRGNLVVADQMGALHHVALFLPTGVTGYYRFFNRLQTMPRLLGQADTSLQYDDERLIEGADHNRQGYHS</sequence>
<evidence type="ECO:0000313" key="3">
    <source>
        <dbReference type="Proteomes" id="UP000809910"/>
    </source>
</evidence>
<dbReference type="EMBL" id="JADWVN010000010">
    <property type="protein sequence ID" value="MBL7526265.1"/>
    <property type="molecule type" value="Genomic_DNA"/>
</dbReference>
<keyword evidence="1" id="KW-0175">Coiled coil</keyword>
<dbReference type="Proteomes" id="UP000809910">
    <property type="component" value="Unassembled WGS sequence"/>
</dbReference>
<keyword evidence="3" id="KW-1185">Reference proteome</keyword>
<feature type="coiled-coil region" evidence="1">
    <location>
        <begin position="173"/>
        <end position="200"/>
    </location>
</feature>
<evidence type="ECO:0000256" key="1">
    <source>
        <dbReference type="SAM" id="Coils"/>
    </source>
</evidence>
<name>A0ABS1WA81_9GAMM</name>
<accession>A0ABS1WA81</accession>
<evidence type="ECO:0008006" key="4">
    <source>
        <dbReference type="Google" id="ProtNLM"/>
    </source>
</evidence>
<organism evidence="2 3">
    <name type="scientific">Legionella bononiensis</name>
    <dbReference type="NCBI Taxonomy" id="2793102"/>
    <lineage>
        <taxon>Bacteria</taxon>
        <taxon>Pseudomonadati</taxon>
        <taxon>Pseudomonadota</taxon>
        <taxon>Gammaproteobacteria</taxon>
        <taxon>Legionellales</taxon>
        <taxon>Legionellaceae</taxon>
        <taxon>Legionella</taxon>
    </lineage>
</organism>